<reference evidence="6" key="1">
    <citation type="submission" date="2022-11" db="UniProtKB">
        <authorList>
            <consortium name="WormBaseParasite"/>
        </authorList>
    </citation>
    <scope>IDENTIFICATION</scope>
</reference>
<dbReference type="InterPro" id="IPR041489">
    <property type="entry name" value="PDZ_6"/>
</dbReference>
<dbReference type="PANTHER" id="PTHR14191:SF3">
    <property type="entry name" value="NA(+)_H(+) EXCHANGE REGULATORY COFACTOR-LIKE PROTEIN NRFL-1"/>
    <property type="match status" value="1"/>
</dbReference>
<dbReference type="Gene3D" id="2.30.42.10">
    <property type="match status" value="1"/>
</dbReference>
<dbReference type="CDD" id="cd06768">
    <property type="entry name" value="PDZ_NHERF-like"/>
    <property type="match status" value="1"/>
</dbReference>
<protein>
    <submittedName>
        <fullName evidence="6">PDZ domain-containing protein</fullName>
    </submittedName>
</protein>
<dbReference type="PROSITE" id="PS50106">
    <property type="entry name" value="PDZ"/>
    <property type="match status" value="1"/>
</dbReference>
<keyword evidence="3" id="KW-0677">Repeat</keyword>
<sequence length="135" mass="15115">MQLPPPRLCRLQKHSLTDEFGFNLHAERGKGHFIGSVDKGGIGDHAGLVMGQRIVGVNDKLIYPDTPHKEVVTLIKKDPLCTELLVVSEDVDRWYAENGATFSFENAIRYNPEPAVILPRSSLSGPKRDIMEFFL</sequence>
<organism evidence="5 6">
    <name type="scientific">Panagrolaimus superbus</name>
    <dbReference type="NCBI Taxonomy" id="310955"/>
    <lineage>
        <taxon>Eukaryota</taxon>
        <taxon>Metazoa</taxon>
        <taxon>Ecdysozoa</taxon>
        <taxon>Nematoda</taxon>
        <taxon>Chromadorea</taxon>
        <taxon>Rhabditida</taxon>
        <taxon>Tylenchina</taxon>
        <taxon>Panagrolaimomorpha</taxon>
        <taxon>Panagrolaimoidea</taxon>
        <taxon>Panagrolaimidae</taxon>
        <taxon>Panagrolaimus</taxon>
    </lineage>
</organism>
<evidence type="ECO:0000256" key="2">
    <source>
        <dbReference type="ARBA" id="ARBA00022475"/>
    </source>
</evidence>
<feature type="domain" description="PDZ" evidence="4">
    <location>
        <begin position="8"/>
        <end position="90"/>
    </location>
</feature>
<dbReference type="Pfam" id="PF17820">
    <property type="entry name" value="PDZ_6"/>
    <property type="match status" value="1"/>
</dbReference>
<dbReference type="Proteomes" id="UP000887577">
    <property type="component" value="Unplaced"/>
</dbReference>
<dbReference type="SUPFAM" id="SSF50156">
    <property type="entry name" value="PDZ domain-like"/>
    <property type="match status" value="1"/>
</dbReference>
<dbReference type="AlphaFoldDB" id="A0A914YXF8"/>
<dbReference type="GO" id="GO:0016324">
    <property type="term" value="C:apical plasma membrane"/>
    <property type="evidence" value="ECO:0007669"/>
    <property type="project" value="TreeGrafter"/>
</dbReference>
<dbReference type="InterPro" id="IPR001478">
    <property type="entry name" value="PDZ"/>
</dbReference>
<dbReference type="WBParaSite" id="PSU_v2.g4649.t1">
    <property type="protein sequence ID" value="PSU_v2.g4649.t1"/>
    <property type="gene ID" value="PSU_v2.g4649"/>
</dbReference>
<dbReference type="InterPro" id="IPR051067">
    <property type="entry name" value="NHER"/>
</dbReference>
<dbReference type="GO" id="GO:0072659">
    <property type="term" value="P:protein localization to plasma membrane"/>
    <property type="evidence" value="ECO:0007669"/>
    <property type="project" value="TreeGrafter"/>
</dbReference>
<evidence type="ECO:0000259" key="4">
    <source>
        <dbReference type="PROSITE" id="PS50106"/>
    </source>
</evidence>
<keyword evidence="5" id="KW-1185">Reference proteome</keyword>
<dbReference type="InterPro" id="IPR036034">
    <property type="entry name" value="PDZ_sf"/>
</dbReference>
<name>A0A914YXF8_9BILA</name>
<accession>A0A914YXF8</accession>
<proteinExistence type="predicted"/>
<keyword evidence="2" id="KW-1003">Cell membrane</keyword>
<dbReference type="PANTHER" id="PTHR14191">
    <property type="entry name" value="PDZ DOMAIN CONTAINING PROTEIN"/>
    <property type="match status" value="1"/>
</dbReference>
<dbReference type="SMART" id="SM00228">
    <property type="entry name" value="PDZ"/>
    <property type="match status" value="1"/>
</dbReference>
<evidence type="ECO:0000313" key="5">
    <source>
        <dbReference type="Proteomes" id="UP000887577"/>
    </source>
</evidence>
<evidence type="ECO:0000256" key="1">
    <source>
        <dbReference type="ARBA" id="ARBA00004236"/>
    </source>
</evidence>
<evidence type="ECO:0000256" key="3">
    <source>
        <dbReference type="ARBA" id="ARBA00022737"/>
    </source>
</evidence>
<evidence type="ECO:0000313" key="6">
    <source>
        <dbReference type="WBParaSite" id="PSU_v2.g4649.t1"/>
    </source>
</evidence>
<comment type="subcellular location">
    <subcellularLocation>
        <location evidence="1">Cell membrane</location>
    </subcellularLocation>
</comment>
<dbReference type="GO" id="GO:0043495">
    <property type="term" value="F:protein-membrane adaptor activity"/>
    <property type="evidence" value="ECO:0007669"/>
    <property type="project" value="TreeGrafter"/>
</dbReference>
<keyword evidence="2" id="KW-0472">Membrane</keyword>